<dbReference type="RefSeq" id="WP_183908705.1">
    <property type="nucleotide sequence ID" value="NZ_JACHXZ010000001.1"/>
</dbReference>
<dbReference type="EMBL" id="JACHXZ010000001">
    <property type="protein sequence ID" value="MBB3167733.1"/>
    <property type="molecule type" value="Genomic_DNA"/>
</dbReference>
<sequence length="162" mass="18710">MIKVEPPKVSMETSYNACCDSMTCKADKKKYEAVLKELIFQEANYVDFAAKGELYLLKEVSAGVFEDPVVIGELTKSQLIELYDTRMVKRFPGRNVYDRIRVSSGDRCPYCCDIGSVKNLDHYLPKKIILISLFFHLILFHHVVIVIWAVKDQKLPKMRKDK</sequence>
<proteinExistence type="predicted"/>
<keyword evidence="3" id="KW-1185">Reference proteome</keyword>
<evidence type="ECO:0000256" key="1">
    <source>
        <dbReference type="SAM" id="Phobius"/>
    </source>
</evidence>
<keyword evidence="1" id="KW-0812">Transmembrane</keyword>
<name>A0A839UJH5_9GAMM</name>
<reference evidence="2 3" key="1">
    <citation type="submission" date="2020-08" db="EMBL/GenBank/DDBJ databases">
        <title>Genomic Encyclopedia of Type Strains, Phase III (KMG-III): the genomes of soil and plant-associated and newly described type strains.</title>
        <authorList>
            <person name="Whitman W."/>
        </authorList>
    </citation>
    <scope>NUCLEOTIDE SEQUENCE [LARGE SCALE GENOMIC DNA]</scope>
    <source>
        <strain evidence="2 3">CECT 8571</strain>
    </source>
</reference>
<dbReference type="AlphaFoldDB" id="A0A839UJH5"/>
<keyword evidence="1" id="KW-1133">Transmembrane helix</keyword>
<evidence type="ECO:0000313" key="3">
    <source>
        <dbReference type="Proteomes" id="UP000559987"/>
    </source>
</evidence>
<gene>
    <name evidence="2" type="ORF">FHS30_000909</name>
</gene>
<accession>A0A839UJH5</accession>
<organism evidence="2 3">
    <name type="scientific">Simiduia aestuariiviva</name>
    <dbReference type="NCBI Taxonomy" id="1510459"/>
    <lineage>
        <taxon>Bacteria</taxon>
        <taxon>Pseudomonadati</taxon>
        <taxon>Pseudomonadota</taxon>
        <taxon>Gammaproteobacteria</taxon>
        <taxon>Cellvibrionales</taxon>
        <taxon>Cellvibrionaceae</taxon>
        <taxon>Simiduia</taxon>
    </lineage>
</organism>
<keyword evidence="1" id="KW-0472">Membrane</keyword>
<comment type="caution">
    <text evidence="2">The sequence shown here is derived from an EMBL/GenBank/DDBJ whole genome shotgun (WGS) entry which is preliminary data.</text>
</comment>
<evidence type="ECO:0000313" key="2">
    <source>
        <dbReference type="EMBL" id="MBB3167733.1"/>
    </source>
</evidence>
<protein>
    <submittedName>
        <fullName evidence="2">Uncharacterized protein</fullName>
    </submittedName>
</protein>
<feature type="transmembrane region" description="Helical" evidence="1">
    <location>
        <begin position="128"/>
        <end position="150"/>
    </location>
</feature>
<dbReference type="Proteomes" id="UP000559987">
    <property type="component" value="Unassembled WGS sequence"/>
</dbReference>